<proteinExistence type="predicted"/>
<keyword evidence="4" id="KW-1185">Reference proteome</keyword>
<dbReference type="SUPFAM" id="SSF52402">
    <property type="entry name" value="Adenine nucleotide alpha hydrolases-like"/>
    <property type="match status" value="1"/>
</dbReference>
<feature type="domain" description="UspA" evidence="2">
    <location>
        <begin position="156"/>
        <end position="276"/>
    </location>
</feature>
<name>A0A176Y9V3_9BRAD</name>
<accession>A0A176Y9V3</accession>
<dbReference type="AlphaFoldDB" id="A0A176Y9V3"/>
<gene>
    <name evidence="3" type="ORF">AYJ54_32850</name>
</gene>
<evidence type="ECO:0000313" key="3">
    <source>
        <dbReference type="EMBL" id="OAE99675.1"/>
    </source>
</evidence>
<evidence type="ECO:0000259" key="2">
    <source>
        <dbReference type="Pfam" id="PF00582"/>
    </source>
</evidence>
<dbReference type="STRING" id="1505087.AYJ54_32850"/>
<dbReference type="Gene3D" id="3.40.50.12370">
    <property type="match status" value="1"/>
</dbReference>
<protein>
    <recommendedName>
        <fullName evidence="2">UspA domain-containing protein</fullName>
    </recommendedName>
</protein>
<dbReference type="OrthoDB" id="9804721at2"/>
<dbReference type="Proteomes" id="UP000076959">
    <property type="component" value="Unassembled WGS sequence"/>
</dbReference>
<dbReference type="RefSeq" id="WP_063708319.1">
    <property type="nucleotide sequence ID" value="NZ_LUUB01000118.1"/>
</dbReference>
<dbReference type="Pfam" id="PF00582">
    <property type="entry name" value="Usp"/>
    <property type="match status" value="1"/>
</dbReference>
<dbReference type="InterPro" id="IPR006016">
    <property type="entry name" value="UspA"/>
</dbReference>
<sequence>MKDILAFLPPSVCRDELSRGGRYAIALACMYGAHLSALIEDIETDVGDLPPEPDIRQVGTAASKPPLASERAARTAELVRSAATDANVSSDVLQTENQSASLRERIIHFTQIHDMLIIDVRGPLDPPRKDLVEAALFAGGRPIIFVPPNTPALANNRIVVAWDGTRSAVRAVHDALPILVKSREVIAVSVIDDKLFPIPHSGHALCRYLTRWGVNARFSTLHRDTPNIGATLLAHARQVDADLLVMGAFAHGFERALMLGSATRDIFEARIEIPVLLSH</sequence>
<evidence type="ECO:0000256" key="1">
    <source>
        <dbReference type="SAM" id="MobiDB-lite"/>
    </source>
</evidence>
<comment type="caution">
    <text evidence="3">The sequence shown here is derived from an EMBL/GenBank/DDBJ whole genome shotgun (WGS) entry which is preliminary data.</text>
</comment>
<dbReference type="CDD" id="cd00293">
    <property type="entry name" value="USP-like"/>
    <property type="match status" value="1"/>
</dbReference>
<dbReference type="EMBL" id="LUUB01000118">
    <property type="protein sequence ID" value="OAE99675.1"/>
    <property type="molecule type" value="Genomic_DNA"/>
</dbReference>
<feature type="region of interest" description="Disordered" evidence="1">
    <location>
        <begin position="49"/>
        <end position="70"/>
    </location>
</feature>
<organism evidence="3 4">
    <name type="scientific">Bradyrhizobium centrolobii</name>
    <dbReference type="NCBI Taxonomy" id="1505087"/>
    <lineage>
        <taxon>Bacteria</taxon>
        <taxon>Pseudomonadati</taxon>
        <taxon>Pseudomonadota</taxon>
        <taxon>Alphaproteobacteria</taxon>
        <taxon>Hyphomicrobiales</taxon>
        <taxon>Nitrobacteraceae</taxon>
        <taxon>Bradyrhizobium</taxon>
    </lineage>
</organism>
<reference evidence="3 4" key="1">
    <citation type="submission" date="2016-03" db="EMBL/GenBank/DDBJ databases">
        <title>Draft Genome Sequence of the Strain BR 10245 (Bradyrhizobium sp.) isolated from nodules of Centrolobium paraense.</title>
        <authorList>
            <person name="Simoes-Araujo J.L.Sr."/>
            <person name="Barauna A.C."/>
            <person name="Silva K."/>
            <person name="Zilli J.E."/>
        </authorList>
    </citation>
    <scope>NUCLEOTIDE SEQUENCE [LARGE SCALE GENOMIC DNA]</scope>
    <source>
        <strain evidence="3 4">BR 10245</strain>
    </source>
</reference>
<evidence type="ECO:0000313" key="4">
    <source>
        <dbReference type="Proteomes" id="UP000076959"/>
    </source>
</evidence>